<protein>
    <submittedName>
        <fullName evidence="2">Uncharacterized protein</fullName>
    </submittedName>
</protein>
<evidence type="ECO:0000313" key="3">
    <source>
        <dbReference type="Proteomes" id="UP001066276"/>
    </source>
</evidence>
<organism evidence="2 3">
    <name type="scientific">Pleurodeles waltl</name>
    <name type="common">Iberian ribbed newt</name>
    <dbReference type="NCBI Taxonomy" id="8319"/>
    <lineage>
        <taxon>Eukaryota</taxon>
        <taxon>Metazoa</taxon>
        <taxon>Chordata</taxon>
        <taxon>Craniata</taxon>
        <taxon>Vertebrata</taxon>
        <taxon>Euteleostomi</taxon>
        <taxon>Amphibia</taxon>
        <taxon>Batrachia</taxon>
        <taxon>Caudata</taxon>
        <taxon>Salamandroidea</taxon>
        <taxon>Salamandridae</taxon>
        <taxon>Pleurodelinae</taxon>
        <taxon>Pleurodeles</taxon>
    </lineage>
</organism>
<dbReference type="Proteomes" id="UP001066276">
    <property type="component" value="Chromosome 4_2"/>
</dbReference>
<dbReference type="AlphaFoldDB" id="A0AAV7SD30"/>
<evidence type="ECO:0000256" key="1">
    <source>
        <dbReference type="SAM" id="MobiDB-lite"/>
    </source>
</evidence>
<reference evidence="2" key="1">
    <citation type="journal article" date="2022" name="bioRxiv">
        <title>Sequencing and chromosome-scale assembly of the giantPleurodeles waltlgenome.</title>
        <authorList>
            <person name="Brown T."/>
            <person name="Elewa A."/>
            <person name="Iarovenko S."/>
            <person name="Subramanian E."/>
            <person name="Araus A.J."/>
            <person name="Petzold A."/>
            <person name="Susuki M."/>
            <person name="Suzuki K.-i.T."/>
            <person name="Hayashi T."/>
            <person name="Toyoda A."/>
            <person name="Oliveira C."/>
            <person name="Osipova E."/>
            <person name="Leigh N.D."/>
            <person name="Simon A."/>
            <person name="Yun M.H."/>
        </authorList>
    </citation>
    <scope>NUCLEOTIDE SEQUENCE</scope>
    <source>
        <strain evidence="2">20211129_DDA</strain>
        <tissue evidence="2">Liver</tissue>
    </source>
</reference>
<gene>
    <name evidence="2" type="ORF">NDU88_003304</name>
</gene>
<proteinExistence type="predicted"/>
<evidence type="ECO:0000313" key="2">
    <source>
        <dbReference type="EMBL" id="KAJ1162839.1"/>
    </source>
</evidence>
<comment type="caution">
    <text evidence="2">The sequence shown here is derived from an EMBL/GenBank/DDBJ whole genome shotgun (WGS) entry which is preliminary data.</text>
</comment>
<dbReference type="EMBL" id="JANPWB010000008">
    <property type="protein sequence ID" value="KAJ1162839.1"/>
    <property type="molecule type" value="Genomic_DNA"/>
</dbReference>
<feature type="compositionally biased region" description="Basic and acidic residues" evidence="1">
    <location>
        <begin position="48"/>
        <end position="70"/>
    </location>
</feature>
<sequence>MSWGSKGEYGTAAGAQQRADEGPTTRTHEAPQNGSTHWSLVESWCQRPGERQDPRGDDRERGPGGARQKEWAVMASARSKKDRSVKDMLIKATIGKAVTTAMERHEHDEEGESPIMRSFLDGLFTLLKEDLQAVKLDLSQDIKEVRHEL</sequence>
<keyword evidence="3" id="KW-1185">Reference proteome</keyword>
<accession>A0AAV7SD30</accession>
<feature type="compositionally biased region" description="Basic and acidic residues" evidence="1">
    <location>
        <begin position="18"/>
        <end position="29"/>
    </location>
</feature>
<feature type="region of interest" description="Disordered" evidence="1">
    <location>
        <begin position="1"/>
        <end position="84"/>
    </location>
</feature>
<name>A0AAV7SD30_PLEWA</name>